<keyword evidence="4" id="KW-0732">Signal</keyword>
<name>A0AA88TVJ7_9TELE</name>
<dbReference type="Proteomes" id="UP001187343">
    <property type="component" value="Unassembled WGS sequence"/>
</dbReference>
<dbReference type="SMART" id="SM00263">
    <property type="entry name" value="LYZ1"/>
    <property type="match status" value="1"/>
</dbReference>
<sequence>MLAVVVVLILAAGLSDAVILSKCELKQQLETGLNLTLPNYTDVLAQIVCHAQLSSGFNTNTIKTIPEPKEPNSGHGSRHRRSPGGKGNGRPSSKVTPPPHDSSEENEVWTLYGLFQLSDHVVCSSTQSKALNLCGLTCNKLIDDDTSDDIKCVQTLINAVTAPIPDPKTAKHINEMLVLIHQPECITVKATSYFANC</sequence>
<evidence type="ECO:0000256" key="4">
    <source>
        <dbReference type="SAM" id="SignalP"/>
    </source>
</evidence>
<evidence type="ECO:0000256" key="3">
    <source>
        <dbReference type="SAM" id="MobiDB-lite"/>
    </source>
</evidence>
<dbReference type="PROSITE" id="PS51348">
    <property type="entry name" value="GLYCOSYL_HYDROL_F22_2"/>
    <property type="match status" value="1"/>
</dbReference>
<evidence type="ECO:0000256" key="1">
    <source>
        <dbReference type="ARBA" id="ARBA00004613"/>
    </source>
</evidence>
<feature type="chain" id="PRO_5041681427" description="Lysozyme" evidence="4">
    <location>
        <begin position="18"/>
        <end position="197"/>
    </location>
</feature>
<dbReference type="InterPro" id="IPR023346">
    <property type="entry name" value="Lysozyme-like_dom_sf"/>
</dbReference>
<dbReference type="AlphaFoldDB" id="A0AA88TVJ7"/>
<feature type="signal peptide" evidence="4">
    <location>
        <begin position="1"/>
        <end position="17"/>
    </location>
</feature>
<dbReference type="Pfam" id="PF00062">
    <property type="entry name" value="Lys"/>
    <property type="match status" value="1"/>
</dbReference>
<dbReference type="PANTHER" id="PTHR11407">
    <property type="entry name" value="LYSOZYME C"/>
    <property type="match status" value="1"/>
</dbReference>
<evidence type="ECO:0008006" key="7">
    <source>
        <dbReference type="Google" id="ProtNLM"/>
    </source>
</evidence>
<evidence type="ECO:0000313" key="6">
    <source>
        <dbReference type="Proteomes" id="UP001187343"/>
    </source>
</evidence>
<keyword evidence="6" id="KW-1185">Reference proteome</keyword>
<dbReference type="InterPro" id="IPR001916">
    <property type="entry name" value="Glyco_hydro_22"/>
</dbReference>
<organism evidence="5 6">
    <name type="scientific">Cirrhinus molitorella</name>
    <name type="common">mud carp</name>
    <dbReference type="NCBI Taxonomy" id="172907"/>
    <lineage>
        <taxon>Eukaryota</taxon>
        <taxon>Metazoa</taxon>
        <taxon>Chordata</taxon>
        <taxon>Craniata</taxon>
        <taxon>Vertebrata</taxon>
        <taxon>Euteleostomi</taxon>
        <taxon>Actinopterygii</taxon>
        <taxon>Neopterygii</taxon>
        <taxon>Teleostei</taxon>
        <taxon>Ostariophysi</taxon>
        <taxon>Cypriniformes</taxon>
        <taxon>Cyprinidae</taxon>
        <taxon>Labeoninae</taxon>
        <taxon>Labeonini</taxon>
        <taxon>Cirrhinus</taxon>
    </lineage>
</organism>
<gene>
    <name evidence="5" type="ORF">Q8A67_005154</name>
</gene>
<dbReference type="Gene3D" id="1.10.530.10">
    <property type="match status" value="1"/>
</dbReference>
<dbReference type="GO" id="GO:0003796">
    <property type="term" value="F:lysozyme activity"/>
    <property type="evidence" value="ECO:0007669"/>
    <property type="project" value="TreeGrafter"/>
</dbReference>
<dbReference type="GO" id="GO:0050829">
    <property type="term" value="P:defense response to Gram-negative bacterium"/>
    <property type="evidence" value="ECO:0007669"/>
    <property type="project" value="TreeGrafter"/>
</dbReference>
<accession>A0AA88TVJ7</accession>
<keyword evidence="2" id="KW-0964">Secreted</keyword>
<comment type="subcellular location">
    <subcellularLocation>
        <location evidence="1">Secreted</location>
    </subcellularLocation>
</comment>
<dbReference type="SUPFAM" id="SSF53955">
    <property type="entry name" value="Lysozyme-like"/>
    <property type="match status" value="1"/>
</dbReference>
<reference evidence="5" key="1">
    <citation type="submission" date="2023-08" db="EMBL/GenBank/DDBJ databases">
        <title>Chromosome-level Genome Assembly of mud carp (Cirrhinus molitorella).</title>
        <authorList>
            <person name="Liu H."/>
        </authorList>
    </citation>
    <scope>NUCLEOTIDE SEQUENCE</scope>
    <source>
        <strain evidence="5">Prfri</strain>
        <tissue evidence="5">Muscle</tissue>
    </source>
</reference>
<feature type="region of interest" description="Disordered" evidence="3">
    <location>
        <begin position="60"/>
        <end position="104"/>
    </location>
</feature>
<dbReference type="GO" id="GO:0005576">
    <property type="term" value="C:extracellular region"/>
    <property type="evidence" value="ECO:0007669"/>
    <property type="project" value="UniProtKB-SubCell"/>
</dbReference>
<evidence type="ECO:0000256" key="2">
    <source>
        <dbReference type="ARBA" id="ARBA00022525"/>
    </source>
</evidence>
<protein>
    <recommendedName>
        <fullName evidence="7">Lysozyme</fullName>
    </recommendedName>
</protein>
<dbReference type="GO" id="GO:0050830">
    <property type="term" value="P:defense response to Gram-positive bacterium"/>
    <property type="evidence" value="ECO:0007669"/>
    <property type="project" value="TreeGrafter"/>
</dbReference>
<comment type="caution">
    <text evidence="5">The sequence shown here is derived from an EMBL/GenBank/DDBJ whole genome shotgun (WGS) entry which is preliminary data.</text>
</comment>
<proteinExistence type="predicted"/>
<dbReference type="PANTHER" id="PTHR11407:SF32">
    <property type="entry name" value="ALPHA-LACTALBUMIN"/>
    <property type="match status" value="1"/>
</dbReference>
<dbReference type="EMBL" id="JAUYZG010000004">
    <property type="protein sequence ID" value="KAK2909317.1"/>
    <property type="molecule type" value="Genomic_DNA"/>
</dbReference>
<evidence type="ECO:0000313" key="5">
    <source>
        <dbReference type="EMBL" id="KAK2909317.1"/>
    </source>
</evidence>